<dbReference type="EMBL" id="CP063169">
    <property type="protein sequence ID" value="QOR69129.1"/>
    <property type="molecule type" value="Genomic_DNA"/>
</dbReference>
<dbReference type="KEGG" id="halt:IM660_10320"/>
<accession>A0A7M1SNJ5</accession>
<dbReference type="Gene3D" id="3.30.70.2330">
    <property type="match status" value="1"/>
</dbReference>
<dbReference type="GO" id="GO:0008270">
    <property type="term" value="F:zinc ion binding"/>
    <property type="evidence" value="ECO:0007669"/>
    <property type="project" value="InterPro"/>
</dbReference>
<evidence type="ECO:0000256" key="2">
    <source>
        <dbReference type="ARBA" id="ARBA00022801"/>
    </source>
</evidence>
<dbReference type="Pfam" id="PF08797">
    <property type="entry name" value="HIRAN"/>
    <property type="match status" value="1"/>
</dbReference>
<dbReference type="GO" id="GO:0003676">
    <property type="term" value="F:nucleic acid binding"/>
    <property type="evidence" value="ECO:0007669"/>
    <property type="project" value="InterPro"/>
</dbReference>
<keyword evidence="1" id="KW-0479">Metal-binding</keyword>
<dbReference type="Proteomes" id="UP000593758">
    <property type="component" value="Chromosome"/>
</dbReference>
<keyword evidence="2" id="KW-0378">Hydrolase</keyword>
<evidence type="ECO:0000259" key="4">
    <source>
        <dbReference type="SMART" id="SM00910"/>
    </source>
</evidence>
<dbReference type="RefSeq" id="WP_193495249.1">
    <property type="nucleotide sequence ID" value="NZ_CP063169.1"/>
</dbReference>
<proteinExistence type="predicted"/>
<name>A0A7M1SNJ5_9MICO</name>
<feature type="domain" description="HIRAN" evidence="4">
    <location>
        <begin position="96"/>
        <end position="196"/>
    </location>
</feature>
<dbReference type="AlphaFoldDB" id="A0A7M1SNJ5"/>
<dbReference type="SMART" id="SM00910">
    <property type="entry name" value="HIRAN"/>
    <property type="match status" value="1"/>
</dbReference>
<organism evidence="5 6">
    <name type="scientific">Ruania alkalisoli</name>
    <dbReference type="NCBI Taxonomy" id="2779775"/>
    <lineage>
        <taxon>Bacteria</taxon>
        <taxon>Bacillati</taxon>
        <taxon>Actinomycetota</taxon>
        <taxon>Actinomycetes</taxon>
        <taxon>Micrococcales</taxon>
        <taxon>Ruaniaceae</taxon>
        <taxon>Ruania</taxon>
    </lineage>
</organism>
<feature type="region of interest" description="Disordered" evidence="3">
    <location>
        <begin position="24"/>
        <end position="44"/>
    </location>
</feature>
<gene>
    <name evidence="5" type="ORF">IM660_10320</name>
</gene>
<protein>
    <submittedName>
        <fullName evidence="5">HIRAN domain-containing protein</fullName>
    </submittedName>
</protein>
<evidence type="ECO:0000313" key="5">
    <source>
        <dbReference type="EMBL" id="QOR69129.1"/>
    </source>
</evidence>
<evidence type="ECO:0000256" key="3">
    <source>
        <dbReference type="SAM" id="MobiDB-lite"/>
    </source>
</evidence>
<sequence length="203" mass="22716">MAGFWQRLFRRDERQNPVITARVERRAPTRRSAPPPARRATVHSSEYVPREEEETLLRLDANGLPNLRLVRARDRLVLEAPGRRWVNPSSPNLRRIGITVFRVRGVSHHEAAVRTGRFTPGSPVRLVREPDNEHDPSAVAVYAEKARRPAGYVNKQNAKRLARLLDAGDELVAISTRGSAAGRDGSAPVVLVTSPEILAHLQR</sequence>
<evidence type="ECO:0000256" key="1">
    <source>
        <dbReference type="ARBA" id="ARBA00022723"/>
    </source>
</evidence>
<evidence type="ECO:0000313" key="6">
    <source>
        <dbReference type="Proteomes" id="UP000593758"/>
    </source>
</evidence>
<keyword evidence="6" id="KW-1185">Reference proteome</keyword>
<reference evidence="5 6" key="1">
    <citation type="submission" date="2020-10" db="EMBL/GenBank/DDBJ databases">
        <title>Haloactinobacterium sp. RN3S43, a bacterium isolated from saline soil.</title>
        <authorList>
            <person name="Sun J.-Q."/>
        </authorList>
    </citation>
    <scope>NUCLEOTIDE SEQUENCE [LARGE SCALE GENOMIC DNA]</scope>
    <source>
        <strain evidence="5 6">RN3S43</strain>
    </source>
</reference>
<dbReference type="InterPro" id="IPR014905">
    <property type="entry name" value="HIRAN"/>
</dbReference>
<dbReference type="GO" id="GO:0016818">
    <property type="term" value="F:hydrolase activity, acting on acid anhydrides, in phosphorus-containing anhydrides"/>
    <property type="evidence" value="ECO:0007669"/>
    <property type="project" value="InterPro"/>
</dbReference>